<keyword evidence="10" id="KW-0408">Iron</keyword>
<dbReference type="EMBL" id="WNXQ01000003">
    <property type="protein sequence ID" value="MWB77730.1"/>
    <property type="molecule type" value="Genomic_DNA"/>
</dbReference>
<feature type="transmembrane region" description="Helical" evidence="13">
    <location>
        <begin position="50"/>
        <end position="67"/>
    </location>
</feature>
<evidence type="ECO:0000256" key="8">
    <source>
        <dbReference type="ARBA" id="ARBA00022982"/>
    </source>
</evidence>
<evidence type="ECO:0000259" key="14">
    <source>
        <dbReference type="Pfam" id="PF01292"/>
    </source>
</evidence>
<dbReference type="PANTHER" id="PTHR30529:SF1">
    <property type="entry name" value="CYTOCHROME B561 HOMOLOG 2"/>
    <property type="match status" value="1"/>
</dbReference>
<keyword evidence="4" id="KW-1003">Cell membrane</keyword>
<evidence type="ECO:0000256" key="12">
    <source>
        <dbReference type="ARBA" id="ARBA00037975"/>
    </source>
</evidence>
<organism evidence="15 16">
    <name type="scientific">Pseudooceanicola pacificus</name>
    <dbReference type="NCBI Taxonomy" id="2676438"/>
    <lineage>
        <taxon>Bacteria</taxon>
        <taxon>Pseudomonadati</taxon>
        <taxon>Pseudomonadota</taxon>
        <taxon>Alphaproteobacteria</taxon>
        <taxon>Rhodobacterales</taxon>
        <taxon>Paracoccaceae</taxon>
        <taxon>Pseudooceanicola</taxon>
    </lineage>
</organism>
<evidence type="ECO:0000256" key="6">
    <source>
        <dbReference type="ARBA" id="ARBA00022692"/>
    </source>
</evidence>
<feature type="transmembrane region" description="Helical" evidence="13">
    <location>
        <begin position="125"/>
        <end position="146"/>
    </location>
</feature>
<dbReference type="InterPro" id="IPR052168">
    <property type="entry name" value="Cytochrome_b561_oxidase"/>
</dbReference>
<evidence type="ECO:0000256" key="7">
    <source>
        <dbReference type="ARBA" id="ARBA00022723"/>
    </source>
</evidence>
<comment type="similarity">
    <text evidence="12">Belongs to the cytochrome b561 family.</text>
</comment>
<comment type="caution">
    <text evidence="15">The sequence shown here is derived from an EMBL/GenBank/DDBJ whole genome shotgun (WGS) entry which is preliminary data.</text>
</comment>
<accession>A0A844WDF9</accession>
<evidence type="ECO:0000256" key="2">
    <source>
        <dbReference type="ARBA" id="ARBA00004651"/>
    </source>
</evidence>
<keyword evidence="9 13" id="KW-1133">Transmembrane helix</keyword>
<keyword evidence="6 13" id="KW-0812">Transmembrane</keyword>
<dbReference type="GO" id="GO:0009055">
    <property type="term" value="F:electron transfer activity"/>
    <property type="evidence" value="ECO:0007669"/>
    <property type="project" value="InterPro"/>
</dbReference>
<feature type="transmembrane region" description="Helical" evidence="13">
    <location>
        <begin position="88"/>
        <end position="113"/>
    </location>
</feature>
<comment type="subcellular location">
    <subcellularLocation>
        <location evidence="2">Cell membrane</location>
        <topology evidence="2">Multi-pass membrane protein</topology>
    </subcellularLocation>
</comment>
<keyword evidence="11 13" id="KW-0472">Membrane</keyword>
<dbReference type="GO" id="GO:0046872">
    <property type="term" value="F:metal ion binding"/>
    <property type="evidence" value="ECO:0007669"/>
    <property type="project" value="UniProtKB-KW"/>
</dbReference>
<dbReference type="InterPro" id="IPR011577">
    <property type="entry name" value="Cyt_b561_bac/Ni-Hgenase"/>
</dbReference>
<evidence type="ECO:0000256" key="1">
    <source>
        <dbReference type="ARBA" id="ARBA00001970"/>
    </source>
</evidence>
<proteinExistence type="inferred from homology"/>
<evidence type="ECO:0000313" key="16">
    <source>
        <dbReference type="Proteomes" id="UP000443843"/>
    </source>
</evidence>
<dbReference type="PANTHER" id="PTHR30529">
    <property type="entry name" value="CYTOCHROME B561"/>
    <property type="match status" value="1"/>
</dbReference>
<sequence length="160" mass="17041">MPTTYSRTQIVLHWAVVLLILVQFLAHDGMEHAWDALEDTGTAATTPGALLHIVAGLGVLALALWRLGLRATRGAPPPPEGDGAAQRLAAAVTHWVLYALILLIPLSGAAAWFLGAEPAGEAHEVLTSLILVVTALHVAAALYHQFVKRDGLLARMWRPG</sequence>
<evidence type="ECO:0000256" key="4">
    <source>
        <dbReference type="ARBA" id="ARBA00022475"/>
    </source>
</evidence>
<keyword evidence="7" id="KW-0479">Metal-binding</keyword>
<evidence type="ECO:0000256" key="9">
    <source>
        <dbReference type="ARBA" id="ARBA00022989"/>
    </source>
</evidence>
<dbReference type="InterPro" id="IPR016174">
    <property type="entry name" value="Di-haem_cyt_TM"/>
</dbReference>
<keyword evidence="5" id="KW-0349">Heme</keyword>
<comment type="cofactor">
    <cofactor evidence="1">
        <name>heme b</name>
        <dbReference type="ChEBI" id="CHEBI:60344"/>
    </cofactor>
</comment>
<evidence type="ECO:0000256" key="10">
    <source>
        <dbReference type="ARBA" id="ARBA00023004"/>
    </source>
</evidence>
<evidence type="ECO:0000256" key="11">
    <source>
        <dbReference type="ARBA" id="ARBA00023136"/>
    </source>
</evidence>
<keyword evidence="3" id="KW-0813">Transport</keyword>
<dbReference type="GO" id="GO:0020037">
    <property type="term" value="F:heme binding"/>
    <property type="evidence" value="ECO:0007669"/>
    <property type="project" value="TreeGrafter"/>
</dbReference>
<reference evidence="15 16" key="1">
    <citation type="submission" date="2019-11" db="EMBL/GenBank/DDBJ databases">
        <title>Pseudooceanicola pacifica sp. nov., isolated from deep-sea sediment of the Pacific Ocean.</title>
        <authorList>
            <person name="Lyu L."/>
        </authorList>
    </citation>
    <scope>NUCLEOTIDE SEQUENCE [LARGE SCALE GENOMIC DNA]</scope>
    <source>
        <strain evidence="15 16">216_PA32_1</strain>
    </source>
</reference>
<dbReference type="SUPFAM" id="SSF81342">
    <property type="entry name" value="Transmembrane di-heme cytochromes"/>
    <property type="match status" value="1"/>
</dbReference>
<feature type="domain" description="Cytochrome b561 bacterial/Ni-hydrogenase" evidence="14">
    <location>
        <begin position="5"/>
        <end position="158"/>
    </location>
</feature>
<keyword evidence="16" id="KW-1185">Reference proteome</keyword>
<dbReference type="GO" id="GO:0022904">
    <property type="term" value="P:respiratory electron transport chain"/>
    <property type="evidence" value="ECO:0007669"/>
    <property type="project" value="InterPro"/>
</dbReference>
<evidence type="ECO:0000256" key="13">
    <source>
        <dbReference type="SAM" id="Phobius"/>
    </source>
</evidence>
<evidence type="ECO:0000256" key="5">
    <source>
        <dbReference type="ARBA" id="ARBA00022617"/>
    </source>
</evidence>
<protein>
    <submittedName>
        <fullName evidence="15">Cytochrome b</fullName>
    </submittedName>
</protein>
<dbReference type="RefSeq" id="WP_160381998.1">
    <property type="nucleotide sequence ID" value="NZ_WNXQ01000003.1"/>
</dbReference>
<gene>
    <name evidence="15" type="ORF">GLS40_06810</name>
</gene>
<dbReference type="GO" id="GO:0005886">
    <property type="term" value="C:plasma membrane"/>
    <property type="evidence" value="ECO:0007669"/>
    <property type="project" value="UniProtKB-SubCell"/>
</dbReference>
<keyword evidence="8" id="KW-0249">Electron transport</keyword>
<dbReference type="AlphaFoldDB" id="A0A844WDF9"/>
<dbReference type="Proteomes" id="UP000443843">
    <property type="component" value="Unassembled WGS sequence"/>
</dbReference>
<evidence type="ECO:0000256" key="3">
    <source>
        <dbReference type="ARBA" id="ARBA00022448"/>
    </source>
</evidence>
<name>A0A844WDF9_9RHOB</name>
<evidence type="ECO:0000313" key="15">
    <source>
        <dbReference type="EMBL" id="MWB77730.1"/>
    </source>
</evidence>
<dbReference type="Pfam" id="PF01292">
    <property type="entry name" value="Ni_hydr_CYTB"/>
    <property type="match status" value="1"/>
</dbReference>